<dbReference type="SMART" id="SM00283">
    <property type="entry name" value="MA"/>
    <property type="match status" value="1"/>
</dbReference>
<dbReference type="SMART" id="SM01049">
    <property type="entry name" value="Cache_2"/>
    <property type="match status" value="1"/>
</dbReference>
<dbReference type="Pfam" id="PF17200">
    <property type="entry name" value="sCache_2"/>
    <property type="match status" value="1"/>
</dbReference>
<comment type="similarity">
    <text evidence="7">Belongs to the methyl-accepting chemotaxis (MCP) protein family.</text>
</comment>
<feature type="domain" description="Methyl-accepting transducer" evidence="10">
    <location>
        <begin position="450"/>
        <end position="687"/>
    </location>
</feature>
<reference evidence="12 13" key="1">
    <citation type="submission" date="2018-08" db="EMBL/GenBank/DDBJ databases">
        <title>A genome reference for cultivated species of the human gut microbiota.</title>
        <authorList>
            <person name="Zou Y."/>
            <person name="Xue W."/>
            <person name="Luo G."/>
        </authorList>
    </citation>
    <scope>NUCLEOTIDE SEQUENCE [LARGE SCALE GENOMIC DNA]</scope>
    <source>
        <strain evidence="12 13">OM08-12AT</strain>
    </source>
</reference>
<dbReference type="InterPro" id="IPR003660">
    <property type="entry name" value="HAMP_dom"/>
</dbReference>
<dbReference type="Gene3D" id="1.10.287.950">
    <property type="entry name" value="Methyl-accepting chemotaxis protein"/>
    <property type="match status" value="1"/>
</dbReference>
<dbReference type="PROSITE" id="PS50885">
    <property type="entry name" value="HAMP"/>
    <property type="match status" value="1"/>
</dbReference>
<dbReference type="PRINTS" id="PR00260">
    <property type="entry name" value="CHEMTRNSDUCR"/>
</dbReference>
<accession>A0A3E4WQM1</accession>
<evidence type="ECO:0000256" key="4">
    <source>
        <dbReference type="ARBA" id="ARBA00022989"/>
    </source>
</evidence>
<evidence type="ECO:0000259" key="10">
    <source>
        <dbReference type="PROSITE" id="PS50111"/>
    </source>
</evidence>
<dbReference type="PROSITE" id="PS50111">
    <property type="entry name" value="CHEMOTAXIS_TRANSDUC_2"/>
    <property type="match status" value="1"/>
</dbReference>
<comment type="caution">
    <text evidence="12">The sequence shown here is derived from an EMBL/GenBank/DDBJ whole genome shotgun (WGS) entry which is preliminary data.</text>
</comment>
<dbReference type="InterPro" id="IPR014942">
    <property type="entry name" value="AbiEii"/>
</dbReference>
<keyword evidence="4 9" id="KW-1133">Transmembrane helix</keyword>
<proteinExistence type="inferred from homology"/>
<evidence type="ECO:0000256" key="5">
    <source>
        <dbReference type="ARBA" id="ARBA00023136"/>
    </source>
</evidence>
<evidence type="ECO:0000256" key="6">
    <source>
        <dbReference type="ARBA" id="ARBA00023224"/>
    </source>
</evidence>
<evidence type="ECO:0000256" key="1">
    <source>
        <dbReference type="ARBA" id="ARBA00004651"/>
    </source>
</evidence>
<dbReference type="SUPFAM" id="SSF58104">
    <property type="entry name" value="Methyl-accepting chemotaxis protein (MCP) signaling domain"/>
    <property type="match status" value="1"/>
</dbReference>
<name>A0A3E4WQM1_9FIRM</name>
<dbReference type="GO" id="GO:0004888">
    <property type="term" value="F:transmembrane signaling receptor activity"/>
    <property type="evidence" value="ECO:0007669"/>
    <property type="project" value="InterPro"/>
</dbReference>
<evidence type="ECO:0000313" key="13">
    <source>
        <dbReference type="Proteomes" id="UP000260717"/>
    </source>
</evidence>
<sequence>MMIEANLERMRQPFKIDISTDDAITPDAVEYKYKLMFEDRSISVLSYNLETLLAEKMQTILARGLANTRMSDFFRRKINIAYFYILFAKSYSLSKVYGLERDKTYKRWIAIDENIVKVYTDFITCFIFLGKIYKSDQFQGRENKNMKNMKVRTKLNLILVLVILLVALGSVVSIKDLGDVKDKALETMDASSRQSYDDSIKEQVGVVISLLSEINDAYKAGTYTLDEAKKIAADEVRQMRYGETGYFWIDQSDGTNVVLLGSDTEGTNRMETEDANGYKMVKEIIRVAVEDGGGYTDYVFPKEGETKPSPKRSYSEYFEPFDWVVGTGNYTDYIDTAIEKQDKVFSSYAMKKAITLIGACVAMLVVVAVLVFMIAQDITKSLKKVVAEIEVIAGGNFAHRMQDNMMKRKDDFGQLAGTLETMRESICGLLSQVKIEAANIDTVVEAMDSSISNLNGEIEDVSATTEQLAASTEETAASTEQINSMTQQIDGAAKEIAIRAQDGATEAEEIHKRAAQTKEATVENRQKVQTMLGEIRGRLEQALEEAKVVEQIGVLADSILAITGQTNLLALNASIEAARAGEAGKGFAVVAEEIRVLAEQSKDAVANIQAVTENVDNAVANLANDSNRLLDFVDTDIVKSFDNFEKMADDYNMDASKINDLVSDFSATSEELVASISNITEAIEGITSASNDSAAGTTNIAQKTVSIAGESAEVMKGVKTAEASAGELRKNVSNFVIEE</sequence>
<dbReference type="GO" id="GO:0006935">
    <property type="term" value="P:chemotaxis"/>
    <property type="evidence" value="ECO:0007669"/>
    <property type="project" value="InterPro"/>
</dbReference>
<dbReference type="Proteomes" id="UP000260717">
    <property type="component" value="Unassembled WGS sequence"/>
</dbReference>
<evidence type="ECO:0000256" key="7">
    <source>
        <dbReference type="ARBA" id="ARBA00029447"/>
    </source>
</evidence>
<evidence type="ECO:0000256" key="3">
    <source>
        <dbReference type="ARBA" id="ARBA00022692"/>
    </source>
</evidence>
<dbReference type="Pfam" id="PF08843">
    <property type="entry name" value="AbiEii"/>
    <property type="match status" value="1"/>
</dbReference>
<evidence type="ECO:0000256" key="8">
    <source>
        <dbReference type="PROSITE-ProRule" id="PRU00284"/>
    </source>
</evidence>
<dbReference type="CDD" id="cd06225">
    <property type="entry name" value="HAMP"/>
    <property type="match status" value="1"/>
</dbReference>
<keyword evidence="6 8" id="KW-0807">Transducer</keyword>
<evidence type="ECO:0000256" key="9">
    <source>
        <dbReference type="SAM" id="Phobius"/>
    </source>
</evidence>
<dbReference type="SMART" id="SM00304">
    <property type="entry name" value="HAMP"/>
    <property type="match status" value="1"/>
</dbReference>
<evidence type="ECO:0000259" key="11">
    <source>
        <dbReference type="PROSITE" id="PS50885"/>
    </source>
</evidence>
<dbReference type="InterPro" id="IPR004089">
    <property type="entry name" value="MCPsignal_dom"/>
</dbReference>
<evidence type="ECO:0000256" key="2">
    <source>
        <dbReference type="ARBA" id="ARBA00022475"/>
    </source>
</evidence>
<feature type="transmembrane region" description="Helical" evidence="9">
    <location>
        <begin position="155"/>
        <end position="174"/>
    </location>
</feature>
<keyword evidence="5 9" id="KW-0472">Membrane</keyword>
<evidence type="ECO:0000313" key="12">
    <source>
        <dbReference type="EMBL" id="RGM44427.1"/>
    </source>
</evidence>
<dbReference type="GO" id="GO:0007165">
    <property type="term" value="P:signal transduction"/>
    <property type="evidence" value="ECO:0007669"/>
    <property type="project" value="UniProtKB-KW"/>
</dbReference>
<dbReference type="PANTHER" id="PTHR32089:SF112">
    <property type="entry name" value="LYSOZYME-LIKE PROTEIN-RELATED"/>
    <property type="match status" value="1"/>
</dbReference>
<dbReference type="EMBL" id="QSTI01000033">
    <property type="protein sequence ID" value="RGM44427.1"/>
    <property type="molecule type" value="Genomic_DNA"/>
</dbReference>
<dbReference type="PANTHER" id="PTHR32089">
    <property type="entry name" value="METHYL-ACCEPTING CHEMOTAXIS PROTEIN MCPB"/>
    <property type="match status" value="1"/>
</dbReference>
<dbReference type="AlphaFoldDB" id="A0A3E4WQM1"/>
<dbReference type="Gene3D" id="1.10.8.500">
    <property type="entry name" value="HAMP domain in histidine kinase"/>
    <property type="match status" value="1"/>
</dbReference>
<dbReference type="InterPro" id="IPR033480">
    <property type="entry name" value="sCache_2"/>
</dbReference>
<feature type="transmembrane region" description="Helical" evidence="9">
    <location>
        <begin position="353"/>
        <end position="375"/>
    </location>
</feature>
<organism evidence="12 13">
    <name type="scientific">Agathobacter rectalis</name>
    <dbReference type="NCBI Taxonomy" id="39491"/>
    <lineage>
        <taxon>Bacteria</taxon>
        <taxon>Bacillati</taxon>
        <taxon>Bacillota</taxon>
        <taxon>Clostridia</taxon>
        <taxon>Lachnospirales</taxon>
        <taxon>Lachnospiraceae</taxon>
        <taxon>Agathobacter</taxon>
    </lineage>
</organism>
<keyword evidence="3 9" id="KW-0812">Transmembrane</keyword>
<dbReference type="Pfam" id="PF00015">
    <property type="entry name" value="MCPsignal"/>
    <property type="match status" value="1"/>
</dbReference>
<keyword evidence="2" id="KW-1003">Cell membrane</keyword>
<feature type="domain" description="HAMP" evidence="11">
    <location>
        <begin position="376"/>
        <end position="431"/>
    </location>
</feature>
<dbReference type="GO" id="GO:0005886">
    <property type="term" value="C:plasma membrane"/>
    <property type="evidence" value="ECO:0007669"/>
    <property type="project" value="UniProtKB-SubCell"/>
</dbReference>
<dbReference type="InterPro" id="IPR004090">
    <property type="entry name" value="Chemotax_Me-accpt_rcpt"/>
</dbReference>
<dbReference type="Pfam" id="PF00672">
    <property type="entry name" value="HAMP"/>
    <property type="match status" value="1"/>
</dbReference>
<comment type="subcellular location">
    <subcellularLocation>
        <location evidence="1">Cell membrane</location>
        <topology evidence="1">Multi-pass membrane protein</topology>
    </subcellularLocation>
</comment>
<gene>
    <name evidence="12" type="ORF">DXC13_14205</name>
</gene>
<dbReference type="Gene3D" id="3.30.450.20">
    <property type="entry name" value="PAS domain"/>
    <property type="match status" value="1"/>
</dbReference>
<protein>
    <submittedName>
        <fullName evidence="12">HAMP domain-containing protein</fullName>
    </submittedName>
</protein>